<dbReference type="InterPro" id="IPR001173">
    <property type="entry name" value="Glyco_trans_2-like"/>
</dbReference>
<evidence type="ECO:0000256" key="7">
    <source>
        <dbReference type="ARBA" id="ARBA00023136"/>
    </source>
</evidence>
<gene>
    <name evidence="12" type="ORF">SMD11_4600</name>
</gene>
<dbReference type="GO" id="GO:0000271">
    <property type="term" value="P:polysaccharide biosynthetic process"/>
    <property type="evidence" value="ECO:0007669"/>
    <property type="project" value="InterPro"/>
</dbReference>
<sequence>MPTEACHPAGTGFPPDSGSAPGSGFPDGSGFAAGAGFPDGSGFAAGSGFPDDSGFAPGPGLPAALPAPSPSSTPAPPSAAVPRAATVTVIVPTFNESGNVRELLRRLTEALPSRFPCDVLFVDDSTDDTVEAVREAARSCPYPVSVIHRREPVGGLGGAVVEGMRGGLRGGAPEPGWFVVMDADLQHPPALVPELVEAGLREGADLVVASRYRPGGSRAGLAGGYRVAVSRAATWLAKGAFPRLLKGVSDPMSGFFAIRREAVAAADADALRPLGYKVLLELAVRCRPAAVTELPFAFQDRFAGESKSTAREGLRFLGHLTTLRTASSVARMLLFGLIGLTGFLPNLLGLHLLTTAGLHYLPAEIVANQFGVLWNFLLIEVLLFRDRRRHRHWADRVGRFALLANADLLLRIPLIAFLVGSLRLGVLTATVIALLTTFVLRFAATEALVYLPRKSKTAPPGKSGAGAGNNKHRKHRHGTVRRRGAGTGDRGEGTRTCHH</sequence>
<dbReference type="AlphaFoldDB" id="A0A1Z2L7B3"/>
<dbReference type="PANTHER" id="PTHR43398:SF1">
    <property type="entry name" value="DOLICHOL-PHOSPHATE MANNOSYLTRANSFERASE SUBUNIT 1"/>
    <property type="match status" value="1"/>
</dbReference>
<dbReference type="InterPro" id="IPR007267">
    <property type="entry name" value="GtrA_DPMS_TM"/>
</dbReference>
<evidence type="ECO:0000313" key="13">
    <source>
        <dbReference type="Proteomes" id="UP000195755"/>
    </source>
</evidence>
<feature type="region of interest" description="Disordered" evidence="8">
    <location>
        <begin position="1"/>
        <end position="80"/>
    </location>
</feature>
<dbReference type="OrthoDB" id="9810303at2"/>
<dbReference type="Pfam" id="PF04138">
    <property type="entry name" value="GtrA_DPMS_TM"/>
    <property type="match status" value="1"/>
</dbReference>
<keyword evidence="3 12" id="KW-0328">Glycosyltransferase</keyword>
<dbReference type="Pfam" id="PF00535">
    <property type="entry name" value="Glycos_transf_2"/>
    <property type="match status" value="1"/>
</dbReference>
<name>A0A1Z2L7B3_9ACTN</name>
<feature type="compositionally biased region" description="Basic and acidic residues" evidence="8">
    <location>
        <begin position="489"/>
        <end position="499"/>
    </location>
</feature>
<feature type="domain" description="Glycosyltransferase 2-like" evidence="10">
    <location>
        <begin position="88"/>
        <end position="263"/>
    </location>
</feature>
<dbReference type="Gene3D" id="3.90.550.10">
    <property type="entry name" value="Spore Coat Polysaccharide Biosynthesis Protein SpsA, Chain A"/>
    <property type="match status" value="1"/>
</dbReference>
<dbReference type="SUPFAM" id="SSF53448">
    <property type="entry name" value="Nucleotide-diphospho-sugar transferases"/>
    <property type="match status" value="1"/>
</dbReference>
<dbReference type="GO" id="GO:0016020">
    <property type="term" value="C:membrane"/>
    <property type="evidence" value="ECO:0007669"/>
    <property type="project" value="UniProtKB-SubCell"/>
</dbReference>
<evidence type="ECO:0000256" key="8">
    <source>
        <dbReference type="SAM" id="MobiDB-lite"/>
    </source>
</evidence>
<feature type="transmembrane region" description="Helical" evidence="9">
    <location>
        <begin position="365"/>
        <end position="385"/>
    </location>
</feature>
<dbReference type="GO" id="GO:0035269">
    <property type="term" value="P:protein O-linked glycosylation via mannose"/>
    <property type="evidence" value="ECO:0007669"/>
    <property type="project" value="TreeGrafter"/>
</dbReference>
<feature type="transmembrane region" description="Helical" evidence="9">
    <location>
        <begin position="332"/>
        <end position="353"/>
    </location>
</feature>
<dbReference type="InterPro" id="IPR029044">
    <property type="entry name" value="Nucleotide-diphossugar_trans"/>
</dbReference>
<dbReference type="GO" id="GO:0004582">
    <property type="term" value="F:dolichyl-phosphate beta-D-mannosyltransferase activity"/>
    <property type="evidence" value="ECO:0007669"/>
    <property type="project" value="InterPro"/>
</dbReference>
<evidence type="ECO:0000259" key="11">
    <source>
        <dbReference type="Pfam" id="PF04138"/>
    </source>
</evidence>
<feature type="transmembrane region" description="Helical" evidence="9">
    <location>
        <begin position="424"/>
        <end position="444"/>
    </location>
</feature>
<keyword evidence="4 12" id="KW-0808">Transferase</keyword>
<evidence type="ECO:0000256" key="1">
    <source>
        <dbReference type="ARBA" id="ARBA00004141"/>
    </source>
</evidence>
<evidence type="ECO:0000256" key="5">
    <source>
        <dbReference type="ARBA" id="ARBA00022692"/>
    </source>
</evidence>
<evidence type="ECO:0000256" key="3">
    <source>
        <dbReference type="ARBA" id="ARBA00022676"/>
    </source>
</evidence>
<evidence type="ECO:0000256" key="9">
    <source>
        <dbReference type="SAM" id="Phobius"/>
    </source>
</evidence>
<feature type="transmembrane region" description="Helical" evidence="9">
    <location>
        <begin position="397"/>
        <end position="418"/>
    </location>
</feature>
<dbReference type="CDD" id="cd06442">
    <property type="entry name" value="DPM1_like"/>
    <property type="match status" value="1"/>
</dbReference>
<evidence type="ECO:0000256" key="2">
    <source>
        <dbReference type="ARBA" id="ARBA00006739"/>
    </source>
</evidence>
<feature type="domain" description="GtrA/DPMS transmembrane" evidence="11">
    <location>
        <begin position="335"/>
        <end position="449"/>
    </location>
</feature>
<feature type="compositionally biased region" description="Gly residues" evidence="8">
    <location>
        <begin position="25"/>
        <end position="45"/>
    </location>
</feature>
<reference evidence="12 13" key="1">
    <citation type="submission" date="2017-06" db="EMBL/GenBank/DDBJ databases">
        <title>Streptomyces albireticuli Genome sequencing and assembly.</title>
        <authorList>
            <person name="Wang Y."/>
            <person name="Du B."/>
            <person name="Ding Y."/>
            <person name="Liu H."/>
            <person name="Hou Q."/>
            <person name="Liu K."/>
            <person name="Yao L."/>
            <person name="Wang C."/>
        </authorList>
    </citation>
    <scope>NUCLEOTIDE SEQUENCE [LARGE SCALE GENOMIC DNA]</scope>
    <source>
        <strain evidence="12 13">MDJK11</strain>
    </source>
</reference>
<accession>A0A1Z2L7B3</accession>
<evidence type="ECO:0000313" key="12">
    <source>
        <dbReference type="EMBL" id="ARZ70197.1"/>
    </source>
</evidence>
<organism evidence="12 13">
    <name type="scientific">Streptomyces albireticuli</name>
    <dbReference type="NCBI Taxonomy" id="1940"/>
    <lineage>
        <taxon>Bacteria</taxon>
        <taxon>Bacillati</taxon>
        <taxon>Actinomycetota</taxon>
        <taxon>Actinomycetes</taxon>
        <taxon>Kitasatosporales</taxon>
        <taxon>Streptomycetaceae</taxon>
        <taxon>Streptomyces</taxon>
    </lineage>
</organism>
<evidence type="ECO:0000256" key="4">
    <source>
        <dbReference type="ARBA" id="ARBA00022679"/>
    </source>
</evidence>
<dbReference type="RefSeq" id="WP_087928188.1">
    <property type="nucleotide sequence ID" value="NZ_CP021744.1"/>
</dbReference>
<dbReference type="GO" id="GO:0006506">
    <property type="term" value="P:GPI anchor biosynthetic process"/>
    <property type="evidence" value="ECO:0007669"/>
    <property type="project" value="TreeGrafter"/>
</dbReference>
<evidence type="ECO:0000259" key="10">
    <source>
        <dbReference type="Pfam" id="PF00535"/>
    </source>
</evidence>
<proteinExistence type="inferred from homology"/>
<dbReference type="PANTHER" id="PTHR43398">
    <property type="entry name" value="DOLICHOL-PHOSPHATE MANNOSYLTRANSFERASE SUBUNIT 1"/>
    <property type="match status" value="1"/>
</dbReference>
<keyword evidence="7 9" id="KW-0472">Membrane</keyword>
<feature type="compositionally biased region" description="Basic residues" evidence="8">
    <location>
        <begin position="470"/>
        <end position="484"/>
    </location>
</feature>
<dbReference type="KEGG" id="salj:SMD11_4600"/>
<comment type="similarity">
    <text evidence="2">Belongs to the glycosyltransferase 2 family.</text>
</comment>
<feature type="compositionally biased region" description="Pro residues" evidence="8">
    <location>
        <begin position="65"/>
        <end position="79"/>
    </location>
</feature>
<dbReference type="InterPro" id="IPR039528">
    <property type="entry name" value="DPM1-like"/>
</dbReference>
<feature type="region of interest" description="Disordered" evidence="8">
    <location>
        <begin position="456"/>
        <end position="499"/>
    </location>
</feature>
<evidence type="ECO:0000256" key="6">
    <source>
        <dbReference type="ARBA" id="ARBA00022989"/>
    </source>
</evidence>
<protein>
    <submittedName>
        <fullName evidence="12">Dolichol-phosphate mannosyltransferase</fullName>
    </submittedName>
</protein>
<dbReference type="Proteomes" id="UP000195755">
    <property type="component" value="Chromosome"/>
</dbReference>
<comment type="subcellular location">
    <subcellularLocation>
        <location evidence="1">Membrane</location>
        <topology evidence="1">Multi-pass membrane protein</topology>
    </subcellularLocation>
</comment>
<keyword evidence="5 9" id="KW-0812">Transmembrane</keyword>
<dbReference type="GO" id="GO:0006488">
    <property type="term" value="P:dolichol-linked oligosaccharide biosynthetic process"/>
    <property type="evidence" value="ECO:0007669"/>
    <property type="project" value="TreeGrafter"/>
</dbReference>
<keyword evidence="6 9" id="KW-1133">Transmembrane helix</keyword>
<dbReference type="EMBL" id="CP021744">
    <property type="protein sequence ID" value="ARZ70197.1"/>
    <property type="molecule type" value="Genomic_DNA"/>
</dbReference>